<evidence type="ECO:0000313" key="2">
    <source>
        <dbReference type="Proteomes" id="UP001055732"/>
    </source>
</evidence>
<dbReference type="PANTHER" id="PTHR40267:SF1">
    <property type="entry name" value="BLR3294 PROTEIN"/>
    <property type="match status" value="1"/>
</dbReference>
<keyword evidence="2" id="KW-1185">Reference proteome</keyword>
<dbReference type="InterPro" id="IPR053714">
    <property type="entry name" value="Iso_Racemase_Enz_sf"/>
</dbReference>
<dbReference type="KEGG" id="tagg:NF865_06790"/>
<evidence type="ECO:0000313" key="1">
    <source>
        <dbReference type="EMBL" id="USS40046.1"/>
    </source>
</evidence>
<dbReference type="RefSeq" id="WP_253304003.1">
    <property type="nucleotide sequence ID" value="NZ_CP099582.1"/>
</dbReference>
<dbReference type="Pfam" id="PF17645">
    <property type="entry name" value="Amdase"/>
    <property type="match status" value="1"/>
</dbReference>
<sequence>MIRRCKLGVLVPSSNITMEYELYKMAPDGVSIHFSRIPQTEDTEEQLAAMIDYVPQAAELLAHARVDAIAFGCTSGSFIKGVGYDKQIIESIQQNTGIPATTTTTAVLEALDLMGLKKISVGAPYTDPIMQKLKKLLEENGFKITKIKGLGLLKGEGDLPIDETYKLVREIDTPESDGIFISCTDFKTVEILELLEEDLGKPVVSSNQATMWKLLRLSGLKTKIRGFGALLREF</sequence>
<organism evidence="1 2">
    <name type="scientific">Thermococcus aggregans</name>
    <dbReference type="NCBI Taxonomy" id="110163"/>
    <lineage>
        <taxon>Archaea</taxon>
        <taxon>Methanobacteriati</taxon>
        <taxon>Methanobacteriota</taxon>
        <taxon>Thermococci</taxon>
        <taxon>Thermococcales</taxon>
        <taxon>Thermococcaceae</taxon>
        <taxon>Thermococcus</taxon>
    </lineage>
</organism>
<proteinExistence type="predicted"/>
<dbReference type="Proteomes" id="UP001055732">
    <property type="component" value="Chromosome"/>
</dbReference>
<gene>
    <name evidence="1" type="ORF">NF865_06790</name>
</gene>
<dbReference type="AlphaFoldDB" id="A0A9E7SN07"/>
<dbReference type="EMBL" id="CP099582">
    <property type="protein sequence ID" value="USS40046.1"/>
    <property type="molecule type" value="Genomic_DNA"/>
</dbReference>
<name>A0A9E7SN07_THEAG</name>
<dbReference type="InterPro" id="IPR026286">
    <property type="entry name" value="MaiA/AMDase"/>
</dbReference>
<accession>A0A9E7SN07</accession>
<dbReference type="PIRSF" id="PIRSF015736">
    <property type="entry name" value="MI"/>
    <property type="match status" value="1"/>
</dbReference>
<dbReference type="Gene3D" id="3.40.50.12500">
    <property type="match status" value="1"/>
</dbReference>
<reference evidence="1" key="2">
    <citation type="submission" date="2022-06" db="EMBL/GenBank/DDBJ databases">
        <authorList>
            <person name="Park Y.-J."/>
        </authorList>
    </citation>
    <scope>NUCLEOTIDE SEQUENCE</scope>
    <source>
        <strain evidence="1">TY</strain>
    </source>
</reference>
<protein>
    <submittedName>
        <fullName evidence="1">Aspartate/glutamate racemase family protein</fullName>
    </submittedName>
</protein>
<dbReference type="PANTHER" id="PTHR40267">
    <property type="entry name" value="BLR3294 PROTEIN"/>
    <property type="match status" value="1"/>
</dbReference>
<reference evidence="1" key="1">
    <citation type="journal article" date="1998" name="Int. J. Syst. Bacteriol. 48 Pt">
        <title>Thermococcus guaymasensis sp. nov. and Thermococcus aggregans sp. nov., two novel thermophilic archaea isolated from the Guaymas Basin hydrothermal vent site.</title>
        <authorList>
            <person name="Canganella F."/>
            <person name="Jones W.J."/>
            <person name="Gambacorta A."/>
            <person name="Antranikian G."/>
        </authorList>
    </citation>
    <scope>NUCLEOTIDE SEQUENCE</scope>
    <source>
        <strain evidence="1">TY</strain>
    </source>
</reference>